<evidence type="ECO:0000313" key="2">
    <source>
        <dbReference type="EMBL" id="QTP53914.1"/>
    </source>
</evidence>
<name>A0ABX7W0D7_9GAMM</name>
<feature type="transmembrane region" description="Helical" evidence="1">
    <location>
        <begin position="35"/>
        <end position="55"/>
    </location>
</feature>
<dbReference type="EMBL" id="CP053381">
    <property type="protein sequence ID" value="QTP53914.1"/>
    <property type="molecule type" value="Genomic_DNA"/>
</dbReference>
<keyword evidence="3" id="KW-1185">Reference proteome</keyword>
<organism evidence="2 3">
    <name type="scientific">Billgrantia sulfidoxydans</name>
    <dbReference type="NCBI Taxonomy" id="2733484"/>
    <lineage>
        <taxon>Bacteria</taxon>
        <taxon>Pseudomonadati</taxon>
        <taxon>Pseudomonadota</taxon>
        <taxon>Gammaproteobacteria</taxon>
        <taxon>Oceanospirillales</taxon>
        <taxon>Halomonadaceae</taxon>
        <taxon>Billgrantia</taxon>
    </lineage>
</organism>
<dbReference type="Proteomes" id="UP000671868">
    <property type="component" value="Chromosome"/>
</dbReference>
<accession>A0ABX7W0D7</accession>
<keyword evidence="1" id="KW-0812">Transmembrane</keyword>
<proteinExistence type="predicted"/>
<gene>
    <name evidence="2" type="ORF">HNO51_03965</name>
</gene>
<dbReference type="RefSeq" id="WP_209538541.1">
    <property type="nucleotide sequence ID" value="NZ_CP053381.1"/>
</dbReference>
<evidence type="ECO:0000313" key="3">
    <source>
        <dbReference type="Proteomes" id="UP000671868"/>
    </source>
</evidence>
<keyword evidence="1" id="KW-1133">Transmembrane helix</keyword>
<sequence>MTRRLMIASPSSSCLKPLFRPLIQSSRVKKKVSSWFIINTITLFDLFFPFGGAGIKKTTTKVRLFVS</sequence>
<evidence type="ECO:0000256" key="1">
    <source>
        <dbReference type="SAM" id="Phobius"/>
    </source>
</evidence>
<keyword evidence="1" id="KW-0472">Membrane</keyword>
<protein>
    <submittedName>
        <fullName evidence="2">Uncharacterized protein</fullName>
    </submittedName>
</protein>
<reference evidence="2 3" key="1">
    <citation type="journal article" date="2021" name="Front. Microbiol.">
        <title>Aerobic Denitrification and Heterotrophic Sulfur Oxidation in the Genus Halomonas Revealed by Six Novel Species Characterizations and Genome-Based Analysis.</title>
        <authorList>
            <person name="Wang L."/>
            <person name="Shao Z."/>
        </authorList>
    </citation>
    <scope>NUCLEOTIDE SEQUENCE [LARGE SCALE GENOMIC DNA]</scope>
    <source>
        <strain evidence="2 3">MCCC 1A11059</strain>
    </source>
</reference>